<organism evidence="1 2">
    <name type="scientific">Halocaridina rubra</name>
    <name type="common">Hawaiian red shrimp</name>
    <dbReference type="NCBI Taxonomy" id="373956"/>
    <lineage>
        <taxon>Eukaryota</taxon>
        <taxon>Metazoa</taxon>
        <taxon>Ecdysozoa</taxon>
        <taxon>Arthropoda</taxon>
        <taxon>Crustacea</taxon>
        <taxon>Multicrustacea</taxon>
        <taxon>Malacostraca</taxon>
        <taxon>Eumalacostraca</taxon>
        <taxon>Eucarida</taxon>
        <taxon>Decapoda</taxon>
        <taxon>Pleocyemata</taxon>
        <taxon>Caridea</taxon>
        <taxon>Atyoidea</taxon>
        <taxon>Atyidae</taxon>
        <taxon>Halocaridina</taxon>
    </lineage>
</organism>
<evidence type="ECO:0000313" key="1">
    <source>
        <dbReference type="EMBL" id="KAK7073625.1"/>
    </source>
</evidence>
<proteinExistence type="predicted"/>
<evidence type="ECO:0000313" key="2">
    <source>
        <dbReference type="Proteomes" id="UP001381693"/>
    </source>
</evidence>
<sequence>MLSNPSTMKYIVHCERSHNHSYIAKAVKLMSNDSIPNESLIAIVKSIEENNKCQYKTKAMENSVFSHTMGSATFSPESEAQVDNLIERLKGIVEKKE</sequence>
<protein>
    <submittedName>
        <fullName evidence="1">Uncharacterized protein</fullName>
    </submittedName>
</protein>
<reference evidence="1 2" key="1">
    <citation type="submission" date="2023-11" db="EMBL/GenBank/DDBJ databases">
        <title>Halocaridina rubra genome assembly.</title>
        <authorList>
            <person name="Smith C."/>
        </authorList>
    </citation>
    <scope>NUCLEOTIDE SEQUENCE [LARGE SCALE GENOMIC DNA]</scope>
    <source>
        <strain evidence="1">EP-1</strain>
        <tissue evidence="1">Whole</tissue>
    </source>
</reference>
<dbReference type="Proteomes" id="UP001381693">
    <property type="component" value="Unassembled WGS sequence"/>
</dbReference>
<gene>
    <name evidence="1" type="ORF">SK128_014381</name>
</gene>
<accession>A0AAN8X7K6</accession>
<dbReference type="AlphaFoldDB" id="A0AAN8X7K6"/>
<comment type="caution">
    <text evidence="1">The sequence shown here is derived from an EMBL/GenBank/DDBJ whole genome shotgun (WGS) entry which is preliminary data.</text>
</comment>
<name>A0AAN8X7K6_HALRR</name>
<keyword evidence="2" id="KW-1185">Reference proteome</keyword>
<dbReference type="EMBL" id="JAXCGZ010012354">
    <property type="protein sequence ID" value="KAK7073625.1"/>
    <property type="molecule type" value="Genomic_DNA"/>
</dbReference>
<feature type="non-terminal residue" evidence="1">
    <location>
        <position position="97"/>
    </location>
</feature>